<name>A0A1I7BPR1_9BACT</name>
<dbReference type="OrthoDB" id="1445985at2"/>
<proteinExistence type="predicted"/>
<dbReference type="Proteomes" id="UP000199673">
    <property type="component" value="Unassembled WGS sequence"/>
</dbReference>
<sequence>MNKDLLIEELILQDLRHMQLIYGLEAIGFNEESFHSLELSYCIADLMGFKGEDLIDGFFTVYWDNLEKCKDFEMTYSRENLRPLAKGCYLELKKLKGY</sequence>
<evidence type="ECO:0000313" key="2">
    <source>
        <dbReference type="Proteomes" id="UP000199673"/>
    </source>
</evidence>
<dbReference type="RefSeq" id="WP_091693685.1">
    <property type="nucleotide sequence ID" value="NZ_FPBF01000003.1"/>
</dbReference>
<dbReference type="STRING" id="305507.SAMN04489724_2597"/>
<accession>A0A1I7BPR1</accession>
<keyword evidence="2" id="KW-1185">Reference proteome</keyword>
<dbReference type="EMBL" id="FPBF01000003">
    <property type="protein sequence ID" value="SFT89156.1"/>
    <property type="molecule type" value="Genomic_DNA"/>
</dbReference>
<protein>
    <submittedName>
        <fullName evidence="1">Uncharacterized protein</fullName>
    </submittedName>
</protein>
<organism evidence="1 2">
    <name type="scientific">Algoriphagus locisalis</name>
    <dbReference type="NCBI Taxonomy" id="305507"/>
    <lineage>
        <taxon>Bacteria</taxon>
        <taxon>Pseudomonadati</taxon>
        <taxon>Bacteroidota</taxon>
        <taxon>Cytophagia</taxon>
        <taxon>Cytophagales</taxon>
        <taxon>Cyclobacteriaceae</taxon>
        <taxon>Algoriphagus</taxon>
    </lineage>
</organism>
<reference evidence="2" key="1">
    <citation type="submission" date="2016-10" db="EMBL/GenBank/DDBJ databases">
        <authorList>
            <person name="Varghese N."/>
            <person name="Submissions S."/>
        </authorList>
    </citation>
    <scope>NUCLEOTIDE SEQUENCE [LARGE SCALE GENOMIC DNA]</scope>
    <source>
        <strain evidence="2">DSM 23445</strain>
    </source>
</reference>
<evidence type="ECO:0000313" key="1">
    <source>
        <dbReference type="EMBL" id="SFT89156.1"/>
    </source>
</evidence>
<gene>
    <name evidence="1" type="ORF">SAMN04489724_2597</name>
</gene>
<dbReference type="AlphaFoldDB" id="A0A1I7BPR1"/>